<organism evidence="3">
    <name type="scientific">Gymnodinialimonas phycosphaerae</name>
    <dbReference type="NCBI Taxonomy" id="2841589"/>
    <lineage>
        <taxon>Bacteria</taxon>
        <taxon>Pseudomonadati</taxon>
        <taxon>Pseudomonadota</taxon>
        <taxon>Alphaproteobacteria</taxon>
        <taxon>Rhodobacterales</taxon>
        <taxon>Paracoccaceae</taxon>
        <taxon>Gymnodinialimonas</taxon>
    </lineage>
</organism>
<protein>
    <submittedName>
        <fullName evidence="3">Uncharacterized protein</fullName>
    </submittedName>
</protein>
<dbReference type="AlphaFoldDB" id="A0A975TUZ0"/>
<keyword evidence="2" id="KW-0472">Membrane</keyword>
<name>A0A975TUZ0_9RHOB</name>
<feature type="transmembrane region" description="Helical" evidence="2">
    <location>
        <begin position="73"/>
        <end position="93"/>
    </location>
</feature>
<evidence type="ECO:0000313" key="3">
    <source>
        <dbReference type="EMBL" id="QXL87229.1"/>
    </source>
</evidence>
<dbReference type="EMBL" id="JAIMBW010000001">
    <property type="protein sequence ID" value="MBY4894583.1"/>
    <property type="molecule type" value="Genomic_DNA"/>
</dbReference>
<dbReference type="Proteomes" id="UP000693972">
    <property type="component" value="Unassembled WGS sequence"/>
</dbReference>
<feature type="transmembrane region" description="Helical" evidence="2">
    <location>
        <begin position="37"/>
        <end position="61"/>
    </location>
</feature>
<dbReference type="EMBL" id="CP078073">
    <property type="protein sequence ID" value="QXL87229.1"/>
    <property type="molecule type" value="Genomic_DNA"/>
</dbReference>
<proteinExistence type="predicted"/>
<accession>A0A975TUZ0</accession>
<sequence length="349" mass="38336">MTKTMPSSDPTPPPQATPTALDLGLYARAEAGPRVTVIEVVAIAVSILWIVAVIFLGLASAEGEDTASGLSRLLSILAVILPLALIWVAAMAARTARALRQEAARLQASIDAMRAAYVEQQQRQSMEMKPDLVQKLDDLMAAQQAADTKLATFTSLRVVDPAEVRAAVPPVLAEIDAAQPQPALGLVQEVAAEPISVADFIRALNFPENEHDKEGFRTLRRALEDRATERLIRASQDVLTLLSQDGIYMDDLRPDRSKSEVWRRFAKGERGRPIAALGGIHDRSSLVLAAGRMRKDPVFRDAVHHFLRHFDRTFMEFEKNASDEEIAHLADTRTARAFMLLGRVTGTFD</sequence>
<keyword evidence="2" id="KW-0812">Transmembrane</keyword>
<dbReference type="RefSeq" id="WP_257894133.1">
    <property type="nucleotide sequence ID" value="NZ_JAIMBW010000001.1"/>
</dbReference>
<evidence type="ECO:0000256" key="1">
    <source>
        <dbReference type="SAM" id="Coils"/>
    </source>
</evidence>
<reference evidence="3 4" key="1">
    <citation type="submission" date="2021-07" db="EMBL/GenBank/DDBJ databases">
        <title>Karlodiniumbacter phycospheric gen. nov., sp. nov., a phycosphere bacterium isolated from karlodinium veneficum.</title>
        <authorList>
            <person name="Peng Y."/>
            <person name="Jiang L."/>
            <person name="Lee J."/>
        </authorList>
    </citation>
    <scope>NUCLEOTIDE SEQUENCE</scope>
    <source>
        <strain evidence="3 4">N5</strain>
    </source>
</reference>
<feature type="coiled-coil region" evidence="1">
    <location>
        <begin position="89"/>
        <end position="123"/>
    </location>
</feature>
<keyword evidence="1" id="KW-0175">Coiled coil</keyword>
<keyword evidence="2" id="KW-1133">Transmembrane helix</keyword>
<evidence type="ECO:0000256" key="2">
    <source>
        <dbReference type="SAM" id="Phobius"/>
    </source>
</evidence>
<evidence type="ECO:0000313" key="4">
    <source>
        <dbReference type="Proteomes" id="UP000693972"/>
    </source>
</evidence>
<gene>
    <name evidence="3" type="ORF">KUL25_17630</name>
</gene>
<keyword evidence="4" id="KW-1185">Reference proteome</keyword>